<dbReference type="GO" id="GO:0046686">
    <property type="term" value="P:response to cadmium ion"/>
    <property type="evidence" value="ECO:0007669"/>
    <property type="project" value="UniProtKB-KW"/>
</dbReference>
<keyword evidence="2" id="KW-0813">Transport</keyword>
<evidence type="ECO:0000259" key="10">
    <source>
        <dbReference type="Pfam" id="PF25971"/>
    </source>
</evidence>
<evidence type="ECO:0000256" key="2">
    <source>
        <dbReference type="ARBA" id="ARBA00022448"/>
    </source>
</evidence>
<dbReference type="InterPro" id="IPR058648">
    <property type="entry name" value="HH_CzcB-like"/>
</dbReference>
<dbReference type="PANTHER" id="PTHR30097">
    <property type="entry name" value="CATION EFFLUX SYSTEM PROTEIN CUSB"/>
    <property type="match status" value="1"/>
</dbReference>
<comment type="similarity">
    <text evidence="1">Belongs to the membrane fusion protein (MFP) (TC 8.A.1) family.</text>
</comment>
<dbReference type="InterPro" id="IPR058792">
    <property type="entry name" value="Beta-barrel_RND_2"/>
</dbReference>
<keyword evidence="5" id="KW-0105">Cadmium resistance</keyword>
<dbReference type="HOGENOM" id="CLU_018816_13_0_4"/>
<feature type="domain" description="CzcB N-terminal" evidence="10">
    <location>
        <begin position="88"/>
        <end position="176"/>
    </location>
</feature>
<dbReference type="Pfam" id="PF25973">
    <property type="entry name" value="BSH_CzcB"/>
    <property type="match status" value="1"/>
</dbReference>
<dbReference type="PANTHER" id="PTHR30097:SF4">
    <property type="entry name" value="SLR6042 PROTEIN"/>
    <property type="match status" value="1"/>
</dbReference>
<dbReference type="GO" id="GO:0015679">
    <property type="term" value="P:plasma membrane copper ion transport"/>
    <property type="evidence" value="ECO:0007669"/>
    <property type="project" value="TreeGrafter"/>
</dbReference>
<dbReference type="AlphaFoldDB" id="A0A0A1F9S4"/>
<reference evidence="14" key="1">
    <citation type="journal article" date="2014" name="Soil Biol. Biochem.">
        <title>Structure and function of bacterial communities in ageing soils: Insights from the Mendocino ecological staircase.</title>
        <authorList>
            <person name="Uroz S."/>
            <person name="Tech J.J."/>
            <person name="Sawaya N.A."/>
            <person name="Frey-Klett P."/>
            <person name="Leveau J.H.J."/>
        </authorList>
    </citation>
    <scope>NUCLEOTIDE SEQUENCE [LARGE SCALE GENOMIC DNA]</scope>
    <source>
        <strain evidence="14">Cal35</strain>
    </source>
</reference>
<evidence type="ECO:0000256" key="5">
    <source>
        <dbReference type="ARBA" id="ARBA00043263"/>
    </source>
</evidence>
<dbReference type="Pfam" id="PF25971">
    <property type="entry name" value="CzcB_N"/>
    <property type="match status" value="1"/>
</dbReference>
<feature type="compositionally biased region" description="Basic and acidic residues" evidence="7">
    <location>
        <begin position="33"/>
        <end position="76"/>
    </location>
</feature>
<accession>A0A0A1F9S4</accession>
<dbReference type="InterPro" id="IPR058646">
    <property type="entry name" value="CzcB_N"/>
</dbReference>
<gene>
    <name evidence="13" type="ORF">LT85_2073</name>
</gene>
<dbReference type="NCBIfam" id="TIGR01730">
    <property type="entry name" value="RND_mfp"/>
    <property type="match status" value="1"/>
</dbReference>
<feature type="domain" description="CzcB-like C-terminal circularly permuted SH3-like" evidence="12">
    <location>
        <begin position="455"/>
        <end position="515"/>
    </location>
</feature>
<evidence type="ECO:0000259" key="9">
    <source>
        <dbReference type="Pfam" id="PF25954"/>
    </source>
</evidence>
<dbReference type="OrthoDB" id="9768185at2"/>
<evidence type="ECO:0000256" key="1">
    <source>
        <dbReference type="ARBA" id="ARBA00009477"/>
    </source>
</evidence>
<dbReference type="FunFam" id="2.40.420.20:FF:000006">
    <property type="entry name" value="RND family efflux transporter MFP subunit"/>
    <property type="match status" value="1"/>
</dbReference>
<dbReference type="Pfam" id="PF25893">
    <property type="entry name" value="HH_CzcB"/>
    <property type="match status" value="1"/>
</dbReference>
<dbReference type="InterPro" id="IPR058649">
    <property type="entry name" value="CzcB_C"/>
</dbReference>
<dbReference type="GO" id="GO:0022857">
    <property type="term" value="F:transmembrane transporter activity"/>
    <property type="evidence" value="ECO:0007669"/>
    <property type="project" value="InterPro"/>
</dbReference>
<evidence type="ECO:0000256" key="7">
    <source>
        <dbReference type="SAM" id="MobiDB-lite"/>
    </source>
</evidence>
<feature type="domain" description="CusB-like beta-barrel" evidence="9">
    <location>
        <begin position="373"/>
        <end position="448"/>
    </location>
</feature>
<evidence type="ECO:0000259" key="8">
    <source>
        <dbReference type="Pfam" id="PF25893"/>
    </source>
</evidence>
<evidence type="ECO:0000259" key="11">
    <source>
        <dbReference type="Pfam" id="PF25973"/>
    </source>
</evidence>
<dbReference type="GO" id="GO:0016020">
    <property type="term" value="C:membrane"/>
    <property type="evidence" value="ECO:0007669"/>
    <property type="project" value="InterPro"/>
</dbReference>
<feature type="domain" description="CzcB-like alpha-helical hairpin" evidence="8">
    <location>
        <begin position="265"/>
        <end position="323"/>
    </location>
</feature>
<dbReference type="InterPro" id="IPR058647">
    <property type="entry name" value="BSH_CzcB-like"/>
</dbReference>
<dbReference type="KEGG" id="care:LT85_2073"/>
<dbReference type="GO" id="GO:0046914">
    <property type="term" value="F:transition metal ion binding"/>
    <property type="evidence" value="ECO:0007669"/>
    <property type="project" value="TreeGrafter"/>
</dbReference>
<dbReference type="Proteomes" id="UP000030302">
    <property type="component" value="Chromosome"/>
</dbReference>
<keyword evidence="14" id="KW-1185">Reference proteome</keyword>
<feature type="region of interest" description="Disordered" evidence="7">
    <location>
        <begin position="32"/>
        <end position="87"/>
    </location>
</feature>
<dbReference type="Gene3D" id="2.40.420.20">
    <property type="match status" value="1"/>
</dbReference>
<dbReference type="STRING" id="279058.LT85_2073"/>
<evidence type="ECO:0000256" key="4">
    <source>
        <dbReference type="ARBA" id="ARBA00023285"/>
    </source>
</evidence>
<keyword evidence="3" id="KW-0862">Zinc</keyword>
<evidence type="ECO:0000256" key="3">
    <source>
        <dbReference type="ARBA" id="ARBA00022833"/>
    </source>
</evidence>
<name>A0A0A1F9S4_9BURK</name>
<evidence type="ECO:0000256" key="6">
    <source>
        <dbReference type="ARBA" id="ARBA00058766"/>
    </source>
</evidence>
<dbReference type="Gene3D" id="2.40.30.170">
    <property type="match status" value="1"/>
</dbReference>
<organism evidence="13 14">
    <name type="scientific">Collimonas arenae</name>
    <dbReference type="NCBI Taxonomy" id="279058"/>
    <lineage>
        <taxon>Bacteria</taxon>
        <taxon>Pseudomonadati</taxon>
        <taxon>Pseudomonadota</taxon>
        <taxon>Betaproteobacteria</taxon>
        <taxon>Burkholderiales</taxon>
        <taxon>Oxalobacteraceae</taxon>
        <taxon>Collimonas</taxon>
    </lineage>
</organism>
<dbReference type="EMBL" id="CP009962">
    <property type="protein sequence ID" value="AIY41231.1"/>
    <property type="molecule type" value="Genomic_DNA"/>
</dbReference>
<dbReference type="Gene3D" id="1.10.287.470">
    <property type="entry name" value="Helix hairpin bin"/>
    <property type="match status" value="1"/>
</dbReference>
<evidence type="ECO:0000259" key="12">
    <source>
        <dbReference type="Pfam" id="PF25975"/>
    </source>
</evidence>
<dbReference type="InterPro" id="IPR006143">
    <property type="entry name" value="RND_pump_MFP"/>
</dbReference>
<feature type="domain" description="CzcB-like barrel-sandwich hybrid" evidence="11">
    <location>
        <begin position="226"/>
        <end position="370"/>
    </location>
</feature>
<dbReference type="InterPro" id="IPR051909">
    <property type="entry name" value="MFP_Cation_Efflux"/>
</dbReference>
<dbReference type="GO" id="GO:0030288">
    <property type="term" value="C:outer membrane-bounded periplasmic space"/>
    <property type="evidence" value="ECO:0007669"/>
    <property type="project" value="TreeGrafter"/>
</dbReference>
<dbReference type="Gene3D" id="2.40.50.100">
    <property type="match status" value="1"/>
</dbReference>
<dbReference type="Pfam" id="PF25975">
    <property type="entry name" value="CzcB_C"/>
    <property type="match status" value="1"/>
</dbReference>
<dbReference type="SUPFAM" id="SSF111369">
    <property type="entry name" value="HlyD-like secretion proteins"/>
    <property type="match status" value="1"/>
</dbReference>
<dbReference type="RefSeq" id="WP_038488216.1">
    <property type="nucleotide sequence ID" value="NZ_CP009962.1"/>
</dbReference>
<keyword evidence="4" id="KW-0170">Cobalt</keyword>
<dbReference type="Pfam" id="PF25954">
    <property type="entry name" value="Beta-barrel_RND_2"/>
    <property type="match status" value="1"/>
</dbReference>
<evidence type="ECO:0000313" key="13">
    <source>
        <dbReference type="EMBL" id="AIY41231.1"/>
    </source>
</evidence>
<dbReference type="GO" id="GO:0060003">
    <property type="term" value="P:copper ion export"/>
    <property type="evidence" value="ECO:0007669"/>
    <property type="project" value="TreeGrafter"/>
</dbReference>
<evidence type="ECO:0000313" key="14">
    <source>
        <dbReference type="Proteomes" id="UP000030302"/>
    </source>
</evidence>
<proteinExistence type="inferred from homology"/>
<sequence>MKINLNKNKVITAIVVFLVLIAGGLYLGNDTKTGQETKEDTHRDAVAHGDGEHHGEQAAEKHGHANEHADGEHHSQTEAIGAKGPNGGRLFTNGKLALEVNMAEAAGEARFQARLFNDGKALAPAGATLTLELVRQDGSIENIAFAPQGSYLSSTVAIAEPHVFDARFKLQYGEQMLQAELSQEEGKIELSDAKVAASGVKLESAAAARVRTAITLPGEIRPNEDKTAHVVPRLAGVVEQVAVNLGQQVKRGQLLAVVASTGLAEQRSELLAAQKRYSFARITYDREKKLWEEKISAEQDYQQAHQIMNEAEIAVQNARQKLNVFGTGAGSGGVLNRYEIRAPFDGLVTEKHIALGEAVAAEASIFTISDLSTVWAEIIVPAKDLNLVRLGEKVKISATAFDSTASGNISYVGALLGEQTRTAKARVTLANPNMAWRPGLFVNVDVVSSDVEVAVAVQPQAIQNLEGKQVVFVRIADGFMVQPVTTGRADNQQVEIVKGLKAGTRYAADGSYVLKSELGKSTAEHAH</sequence>
<protein>
    <submittedName>
        <fullName evidence="13">Cobalt/zinc/cadmium efflux RND transporter</fullName>
    </submittedName>
</protein>
<comment type="function">
    <text evidence="6">CzcA and CzcB together would act in zinc efflux nearly as effectively as the complete czc efflux system (CzcABC). The CzcB protein is thought to funnel zinc cations to the CzcA transport protein.</text>
</comment>
<dbReference type="FunFam" id="2.40.30.170:FF:000010">
    <property type="entry name" value="Efflux RND transporter periplasmic adaptor subunit"/>
    <property type="match status" value="1"/>
</dbReference>